<dbReference type="AlphaFoldDB" id="A0A8T3A1K2"/>
<accession>A0A8T3A1K2</accession>
<evidence type="ECO:0000313" key="1">
    <source>
        <dbReference type="EMBL" id="KAI0487932.1"/>
    </source>
</evidence>
<sequence length="82" mass="9617">MEARARRSRRRQRLVWPEVGRSGVGRRRRALLRRRVRKDGGMTGWSRRRQSVGGCRRSICLTEIESTGMLPKSFLFSVFLRA</sequence>
<evidence type="ECO:0000313" key="2">
    <source>
        <dbReference type="Proteomes" id="UP000829196"/>
    </source>
</evidence>
<reference evidence="1" key="1">
    <citation type="journal article" date="2022" name="Front. Genet.">
        <title>Chromosome-Scale Assembly of the Dendrobium nobile Genome Provides Insights Into the Molecular Mechanism of the Biosynthesis of the Medicinal Active Ingredient of Dendrobium.</title>
        <authorList>
            <person name="Xu Q."/>
            <person name="Niu S.-C."/>
            <person name="Li K.-L."/>
            <person name="Zheng P.-J."/>
            <person name="Zhang X.-J."/>
            <person name="Jia Y."/>
            <person name="Liu Y."/>
            <person name="Niu Y.-X."/>
            <person name="Yu L.-H."/>
            <person name="Chen D.-F."/>
            <person name="Zhang G.-Q."/>
        </authorList>
    </citation>
    <scope>NUCLEOTIDE SEQUENCE</scope>
    <source>
        <tissue evidence="1">Leaf</tissue>
    </source>
</reference>
<organism evidence="1 2">
    <name type="scientific">Dendrobium nobile</name>
    <name type="common">Orchid</name>
    <dbReference type="NCBI Taxonomy" id="94219"/>
    <lineage>
        <taxon>Eukaryota</taxon>
        <taxon>Viridiplantae</taxon>
        <taxon>Streptophyta</taxon>
        <taxon>Embryophyta</taxon>
        <taxon>Tracheophyta</taxon>
        <taxon>Spermatophyta</taxon>
        <taxon>Magnoliopsida</taxon>
        <taxon>Liliopsida</taxon>
        <taxon>Asparagales</taxon>
        <taxon>Orchidaceae</taxon>
        <taxon>Epidendroideae</taxon>
        <taxon>Malaxideae</taxon>
        <taxon>Dendrobiinae</taxon>
        <taxon>Dendrobium</taxon>
    </lineage>
</organism>
<dbReference type="Proteomes" id="UP000829196">
    <property type="component" value="Unassembled WGS sequence"/>
</dbReference>
<keyword evidence="2" id="KW-1185">Reference proteome</keyword>
<comment type="caution">
    <text evidence="1">The sequence shown here is derived from an EMBL/GenBank/DDBJ whole genome shotgun (WGS) entry which is preliminary data.</text>
</comment>
<proteinExistence type="predicted"/>
<protein>
    <submittedName>
        <fullName evidence="1">Uncharacterized protein</fullName>
    </submittedName>
</protein>
<gene>
    <name evidence="1" type="ORF">KFK09_027755</name>
</gene>
<name>A0A8T3A1K2_DENNO</name>
<dbReference type="EMBL" id="JAGYWB010000019">
    <property type="protein sequence ID" value="KAI0487932.1"/>
    <property type="molecule type" value="Genomic_DNA"/>
</dbReference>